<comment type="similarity">
    <text evidence="1">Belongs to the SUN family.</text>
</comment>
<feature type="region of interest" description="Disordered" evidence="2">
    <location>
        <begin position="230"/>
        <end position="273"/>
    </location>
</feature>
<evidence type="ECO:0000256" key="2">
    <source>
        <dbReference type="SAM" id="MobiDB-lite"/>
    </source>
</evidence>
<evidence type="ECO:0000313" key="3">
    <source>
        <dbReference type="EMBL" id="KAK7755613.1"/>
    </source>
</evidence>
<organism evidence="3 4">
    <name type="scientific">Diatrype stigma</name>
    <dbReference type="NCBI Taxonomy" id="117547"/>
    <lineage>
        <taxon>Eukaryota</taxon>
        <taxon>Fungi</taxon>
        <taxon>Dikarya</taxon>
        <taxon>Ascomycota</taxon>
        <taxon>Pezizomycotina</taxon>
        <taxon>Sordariomycetes</taxon>
        <taxon>Xylariomycetidae</taxon>
        <taxon>Xylariales</taxon>
        <taxon>Diatrypaceae</taxon>
        <taxon>Diatrype</taxon>
    </lineage>
</organism>
<feature type="compositionally biased region" description="Polar residues" evidence="2">
    <location>
        <begin position="230"/>
        <end position="245"/>
    </location>
</feature>
<evidence type="ECO:0000256" key="1">
    <source>
        <dbReference type="ARBA" id="ARBA00010579"/>
    </source>
</evidence>
<gene>
    <name evidence="3" type="ORF">SLS62_002549</name>
</gene>
<name>A0AAN9YQW7_9PEZI</name>
<comment type="caution">
    <text evidence="3">The sequence shown here is derived from an EMBL/GenBank/DDBJ whole genome shotgun (WGS) entry which is preliminary data.</text>
</comment>
<accession>A0AAN9YQW7</accession>
<dbReference type="AlphaFoldDB" id="A0AAN9YQW7"/>
<feature type="region of interest" description="Disordered" evidence="2">
    <location>
        <begin position="126"/>
        <end position="213"/>
    </location>
</feature>
<dbReference type="EMBL" id="JAKJXP020000012">
    <property type="protein sequence ID" value="KAK7755613.1"/>
    <property type="molecule type" value="Genomic_DNA"/>
</dbReference>
<dbReference type="PANTHER" id="PTHR31654:SF0">
    <property type="entry name" value="SECRETED BETA-GLUCOSIDASE ADG3-RELATED"/>
    <property type="match status" value="1"/>
</dbReference>
<dbReference type="Pfam" id="PF03856">
    <property type="entry name" value="SUN"/>
    <property type="match status" value="1"/>
</dbReference>
<evidence type="ECO:0000313" key="4">
    <source>
        <dbReference type="Proteomes" id="UP001320420"/>
    </source>
</evidence>
<keyword evidence="4" id="KW-1185">Reference proteome</keyword>
<dbReference type="InterPro" id="IPR005556">
    <property type="entry name" value="SUN"/>
</dbReference>
<reference evidence="3 4" key="1">
    <citation type="submission" date="2024-02" db="EMBL/GenBank/DDBJ databases">
        <title>De novo assembly and annotation of 12 fungi associated with fruit tree decline syndrome in Ontario, Canada.</title>
        <authorList>
            <person name="Sulman M."/>
            <person name="Ellouze W."/>
            <person name="Ilyukhin E."/>
        </authorList>
    </citation>
    <scope>NUCLEOTIDE SEQUENCE [LARGE SCALE GENOMIC DNA]</scope>
    <source>
        <strain evidence="3 4">M11/M66-122</strain>
    </source>
</reference>
<dbReference type="Proteomes" id="UP001320420">
    <property type="component" value="Unassembled WGS sequence"/>
</dbReference>
<proteinExistence type="inferred from homology"/>
<feature type="compositionally biased region" description="Low complexity" evidence="2">
    <location>
        <begin position="250"/>
        <end position="270"/>
    </location>
</feature>
<dbReference type="PANTHER" id="PTHR31654">
    <property type="entry name" value="SECRETED BETA-GLUCOSIDASE ADG3-RELATED"/>
    <property type="match status" value="1"/>
</dbReference>
<dbReference type="InterPro" id="IPR053088">
    <property type="entry name" value="Beta-glucosidase/SUN-like"/>
</dbReference>
<sequence>MFYYINAPGIGSDEGCHWGDESKPIGNWSPYVAGANTDADGSTFVKVGLNPVWQSSSLYSTKPEFGLEIECPNDDCEGIPCKVDGSGVTSDQEAAGAGGSPFCVVTVPSGSKANIVVSFLNGSGGSYTSSAPVVSTTSATPTTSSAPTTTSTTSAAPTTSSTTSTTSTTPSSTPSSAASSTSTSTSTSSPESTTSSSPSSTAGSYSASGSPSASPTALLGIGGIFQENQTSSSFGWNSPSSTSSGPADLSTADSEPAAASETESNENAGSNHGGAAMAGLIVALVAAGYML</sequence>
<protein>
    <submittedName>
        <fullName evidence="3">Uncharacterized protein</fullName>
    </submittedName>
</protein>